<accession>A0ABS5LFB8</accession>
<keyword evidence="2" id="KW-1185">Reference proteome</keyword>
<dbReference type="InterPro" id="IPR035281">
    <property type="entry name" value="DUF5359"/>
</dbReference>
<dbReference type="RefSeq" id="WP_211558814.1">
    <property type="nucleotide sequence ID" value="NZ_JAGVRK010000001.1"/>
</dbReference>
<evidence type="ECO:0000313" key="2">
    <source>
        <dbReference type="Proteomes" id="UP000682403"/>
    </source>
</evidence>
<dbReference type="Proteomes" id="UP000682403">
    <property type="component" value="Unassembled WGS sequence"/>
</dbReference>
<dbReference type="Pfam" id="PF17313">
    <property type="entry name" value="DUF5359"/>
    <property type="match status" value="1"/>
</dbReference>
<organism evidence="1 2">
    <name type="scientific">Metabacillus flavus</name>
    <dbReference type="NCBI Taxonomy" id="2823519"/>
    <lineage>
        <taxon>Bacteria</taxon>
        <taxon>Bacillati</taxon>
        <taxon>Bacillota</taxon>
        <taxon>Bacilli</taxon>
        <taxon>Bacillales</taxon>
        <taxon>Bacillaceae</taxon>
        <taxon>Metabacillus</taxon>
    </lineage>
</organism>
<gene>
    <name evidence="1" type="ORF">J9317_11725</name>
</gene>
<reference evidence="1 2" key="1">
    <citation type="submission" date="2021-04" db="EMBL/GenBank/DDBJ databases">
        <title>Metabacillus sp. strain KIGAM252 whole genome sequence.</title>
        <authorList>
            <person name="Seo M.-J."/>
            <person name="Cho E.-S."/>
            <person name="Hwang C.Y."/>
            <person name="Yoon D.J."/>
        </authorList>
    </citation>
    <scope>NUCLEOTIDE SEQUENCE [LARGE SCALE GENOMIC DNA]</scope>
    <source>
        <strain evidence="1 2">KIGAM252</strain>
    </source>
</reference>
<sequence>MKRAERMLMRLIIFHLAALIAAQAIMQQPAIKPYVSKAIRYEGVNRQTVSEWLETFK</sequence>
<evidence type="ECO:0000313" key="1">
    <source>
        <dbReference type="EMBL" id="MBS2969432.1"/>
    </source>
</evidence>
<name>A0ABS5LFB8_9BACI</name>
<comment type="caution">
    <text evidence="1">The sequence shown here is derived from an EMBL/GenBank/DDBJ whole genome shotgun (WGS) entry which is preliminary data.</text>
</comment>
<dbReference type="EMBL" id="JAGVRK010000001">
    <property type="protein sequence ID" value="MBS2969432.1"/>
    <property type="molecule type" value="Genomic_DNA"/>
</dbReference>
<protein>
    <submittedName>
        <fullName evidence="1">DUF5359 family protein</fullName>
    </submittedName>
</protein>
<proteinExistence type="predicted"/>